<evidence type="ECO:0000313" key="2">
    <source>
        <dbReference type="Proteomes" id="UP000467841"/>
    </source>
</evidence>
<keyword evidence="2" id="KW-1185">Reference proteome</keyword>
<organism evidence="1 2">
    <name type="scientific">Microthlaspi erraticum</name>
    <dbReference type="NCBI Taxonomy" id="1685480"/>
    <lineage>
        <taxon>Eukaryota</taxon>
        <taxon>Viridiplantae</taxon>
        <taxon>Streptophyta</taxon>
        <taxon>Embryophyta</taxon>
        <taxon>Tracheophyta</taxon>
        <taxon>Spermatophyta</taxon>
        <taxon>Magnoliopsida</taxon>
        <taxon>eudicotyledons</taxon>
        <taxon>Gunneridae</taxon>
        <taxon>Pentapetalae</taxon>
        <taxon>rosids</taxon>
        <taxon>malvids</taxon>
        <taxon>Brassicales</taxon>
        <taxon>Brassicaceae</taxon>
        <taxon>Coluteocarpeae</taxon>
        <taxon>Microthlaspi</taxon>
    </lineage>
</organism>
<sequence>MFPSSSPTEKQSPDLISNRRDLLLLLQSWLRCLCSDDVSVFRFSVASIFSYSFLLPVALHYEQRSIDASIFSLTRRRVLCLIGLSVSDISRTNYRDCEMNSGAKLAYAEEFLSDDQTYWMHGASFRYWLSDNAIKEKRRRSKNPEYCSTKCREKTARLKSDSTSKS</sequence>
<dbReference type="EMBL" id="CACVBM020000555">
    <property type="protein sequence ID" value="CAA7020601.1"/>
    <property type="molecule type" value="Genomic_DNA"/>
</dbReference>
<dbReference type="AlphaFoldDB" id="A0A6D2I102"/>
<accession>A0A6D2I102</accession>
<comment type="caution">
    <text evidence="1">The sequence shown here is derived from an EMBL/GenBank/DDBJ whole genome shotgun (WGS) entry which is preliminary data.</text>
</comment>
<dbReference type="Proteomes" id="UP000467841">
    <property type="component" value="Unassembled WGS sequence"/>
</dbReference>
<evidence type="ECO:0000313" key="1">
    <source>
        <dbReference type="EMBL" id="CAA7020601.1"/>
    </source>
</evidence>
<gene>
    <name evidence="1" type="ORF">MERR_LOCUS7836</name>
</gene>
<protein>
    <submittedName>
        <fullName evidence="1">Uncharacterized protein</fullName>
    </submittedName>
</protein>
<reference evidence="1" key="1">
    <citation type="submission" date="2020-01" db="EMBL/GenBank/DDBJ databases">
        <authorList>
            <person name="Mishra B."/>
        </authorList>
    </citation>
    <scope>NUCLEOTIDE SEQUENCE [LARGE SCALE GENOMIC DNA]</scope>
</reference>
<proteinExistence type="predicted"/>
<name>A0A6D2I102_9BRAS</name>